<sequence length="140" mass="15850">MDKKTLIDGLNQDLAGEFQAIIMYVHYAAAATGVDRIELAEFFQKEIQDELRHALFLANKITALGGEPIDEPLPVPKASSNREMIERVLEAEERTIANYVQRMKQAEEFGDYGLANDLQEIISDETRHKEECEKLLRGVA</sequence>
<keyword evidence="1" id="KW-0409">Iron storage</keyword>
<evidence type="ECO:0000256" key="2">
    <source>
        <dbReference type="ARBA" id="ARBA00023004"/>
    </source>
</evidence>
<dbReference type="InterPro" id="IPR009078">
    <property type="entry name" value="Ferritin-like_SF"/>
</dbReference>
<dbReference type="GO" id="GO:0004322">
    <property type="term" value="F:ferroxidase activity"/>
    <property type="evidence" value="ECO:0007669"/>
    <property type="project" value="TreeGrafter"/>
</dbReference>
<dbReference type="EMBL" id="DSJL01000007">
    <property type="protein sequence ID" value="HEF64692.1"/>
    <property type="molecule type" value="Genomic_DNA"/>
</dbReference>
<dbReference type="Gene3D" id="1.20.1260.10">
    <property type="match status" value="1"/>
</dbReference>
<protein>
    <submittedName>
        <fullName evidence="3">Ferritin-like domain-containing protein</fullName>
    </submittedName>
</protein>
<keyword evidence="2" id="KW-0408">Iron</keyword>
<gene>
    <name evidence="3" type="ORF">ENP47_03680</name>
</gene>
<comment type="caution">
    <text evidence="3">The sequence shown here is derived from an EMBL/GenBank/DDBJ whole genome shotgun (WGS) entry which is preliminary data.</text>
</comment>
<dbReference type="CDD" id="cd00657">
    <property type="entry name" value="Ferritin_like"/>
    <property type="match status" value="1"/>
</dbReference>
<dbReference type="InterPro" id="IPR009040">
    <property type="entry name" value="Ferritin-like_diiron"/>
</dbReference>
<dbReference type="GO" id="GO:0005829">
    <property type="term" value="C:cytosol"/>
    <property type="evidence" value="ECO:0007669"/>
    <property type="project" value="TreeGrafter"/>
</dbReference>
<dbReference type="Pfam" id="PF00210">
    <property type="entry name" value="Ferritin"/>
    <property type="match status" value="1"/>
</dbReference>
<dbReference type="InterPro" id="IPR012347">
    <property type="entry name" value="Ferritin-like"/>
</dbReference>
<proteinExistence type="predicted"/>
<dbReference type="GO" id="GO:0008199">
    <property type="term" value="F:ferric iron binding"/>
    <property type="evidence" value="ECO:0007669"/>
    <property type="project" value="InterPro"/>
</dbReference>
<organism evidence="3">
    <name type="scientific">Thermomicrobium roseum</name>
    <dbReference type="NCBI Taxonomy" id="500"/>
    <lineage>
        <taxon>Bacteria</taxon>
        <taxon>Pseudomonadati</taxon>
        <taxon>Thermomicrobiota</taxon>
        <taxon>Thermomicrobia</taxon>
        <taxon>Thermomicrobiales</taxon>
        <taxon>Thermomicrobiaceae</taxon>
        <taxon>Thermomicrobium</taxon>
    </lineage>
</organism>
<dbReference type="PANTHER" id="PTHR30295">
    <property type="entry name" value="BACTERIOFERRITIN"/>
    <property type="match status" value="1"/>
</dbReference>
<name>A0A7C1XPY4_THERO</name>
<evidence type="ECO:0000256" key="1">
    <source>
        <dbReference type="ARBA" id="ARBA00022434"/>
    </source>
</evidence>
<dbReference type="AlphaFoldDB" id="A0A7C1XPY4"/>
<evidence type="ECO:0000313" key="3">
    <source>
        <dbReference type="EMBL" id="HEF64692.1"/>
    </source>
</evidence>
<dbReference type="GO" id="GO:0020037">
    <property type="term" value="F:heme binding"/>
    <property type="evidence" value="ECO:0007669"/>
    <property type="project" value="TreeGrafter"/>
</dbReference>
<dbReference type="PROSITE" id="PS50905">
    <property type="entry name" value="FERRITIN_LIKE"/>
    <property type="match status" value="1"/>
</dbReference>
<accession>A0A7C1XPY4</accession>
<dbReference type="InterPro" id="IPR008331">
    <property type="entry name" value="Ferritin_DPS_dom"/>
</dbReference>
<dbReference type="SUPFAM" id="SSF47240">
    <property type="entry name" value="Ferritin-like"/>
    <property type="match status" value="1"/>
</dbReference>
<dbReference type="PANTHER" id="PTHR30295:SF0">
    <property type="entry name" value="BACTERIOFERRITIN"/>
    <property type="match status" value="1"/>
</dbReference>
<reference evidence="3" key="1">
    <citation type="journal article" date="2020" name="mSystems">
        <title>Genome- and Community-Level Interaction Insights into Carbon Utilization and Element Cycling Functions of Hydrothermarchaeota in Hydrothermal Sediment.</title>
        <authorList>
            <person name="Zhou Z."/>
            <person name="Liu Y."/>
            <person name="Xu W."/>
            <person name="Pan J."/>
            <person name="Luo Z.H."/>
            <person name="Li M."/>
        </authorList>
    </citation>
    <scope>NUCLEOTIDE SEQUENCE [LARGE SCALE GENOMIC DNA]</scope>
    <source>
        <strain evidence="3">SpSt-222</strain>
    </source>
</reference>
<dbReference type="GO" id="GO:0006879">
    <property type="term" value="P:intracellular iron ion homeostasis"/>
    <property type="evidence" value="ECO:0007669"/>
    <property type="project" value="UniProtKB-KW"/>
</dbReference>